<protein>
    <submittedName>
        <fullName evidence="4">ABC transporter ATP-binding protein</fullName>
    </submittedName>
</protein>
<dbReference type="GO" id="GO:0016887">
    <property type="term" value="F:ATP hydrolysis activity"/>
    <property type="evidence" value="ECO:0007669"/>
    <property type="project" value="InterPro"/>
</dbReference>
<evidence type="ECO:0000313" key="5">
    <source>
        <dbReference type="Proteomes" id="UP000309676"/>
    </source>
</evidence>
<dbReference type="SMART" id="SM00382">
    <property type="entry name" value="AAA"/>
    <property type="match status" value="1"/>
</dbReference>
<dbReference type="PANTHER" id="PTHR43158:SF2">
    <property type="entry name" value="SKFA PEPTIDE EXPORT ATP-BINDING PROTEIN SKFE"/>
    <property type="match status" value="1"/>
</dbReference>
<gene>
    <name evidence="4" type="ORF">FE782_16030</name>
</gene>
<feature type="domain" description="ABC transporter" evidence="3">
    <location>
        <begin position="5"/>
        <end position="232"/>
    </location>
</feature>
<dbReference type="PANTHER" id="PTHR43158">
    <property type="entry name" value="SKFA PEPTIDE EXPORT ATP-BINDING PROTEIN SKFE"/>
    <property type="match status" value="1"/>
</dbReference>
<keyword evidence="1" id="KW-0547">Nucleotide-binding</keyword>
<organism evidence="4 5">
    <name type="scientific">Paenibacillus antri</name>
    <dbReference type="NCBI Taxonomy" id="2582848"/>
    <lineage>
        <taxon>Bacteria</taxon>
        <taxon>Bacillati</taxon>
        <taxon>Bacillota</taxon>
        <taxon>Bacilli</taxon>
        <taxon>Bacillales</taxon>
        <taxon>Paenibacillaceae</taxon>
        <taxon>Paenibacillus</taxon>
    </lineage>
</organism>
<evidence type="ECO:0000313" key="4">
    <source>
        <dbReference type="EMBL" id="TLS51238.1"/>
    </source>
</evidence>
<dbReference type="RefSeq" id="WP_138195232.1">
    <property type="nucleotide sequence ID" value="NZ_VCIW01000010.1"/>
</dbReference>
<dbReference type="Pfam" id="PF00005">
    <property type="entry name" value="ABC_tran"/>
    <property type="match status" value="1"/>
</dbReference>
<accession>A0A5R9GCZ0</accession>
<dbReference type="Proteomes" id="UP000309676">
    <property type="component" value="Unassembled WGS sequence"/>
</dbReference>
<dbReference type="AlphaFoldDB" id="A0A5R9GCZ0"/>
<dbReference type="CDD" id="cd03230">
    <property type="entry name" value="ABC_DR_subfamily_A"/>
    <property type="match status" value="1"/>
</dbReference>
<keyword evidence="5" id="KW-1185">Reference proteome</keyword>
<dbReference type="GO" id="GO:0005524">
    <property type="term" value="F:ATP binding"/>
    <property type="evidence" value="ECO:0007669"/>
    <property type="project" value="UniProtKB-KW"/>
</dbReference>
<reference evidence="4 5" key="1">
    <citation type="submission" date="2019-05" db="EMBL/GenBank/DDBJ databases">
        <authorList>
            <person name="Narsing Rao M.P."/>
            <person name="Li W.J."/>
        </authorList>
    </citation>
    <scope>NUCLEOTIDE SEQUENCE [LARGE SCALE GENOMIC DNA]</scope>
    <source>
        <strain evidence="4 5">SYSU_K30003</strain>
    </source>
</reference>
<comment type="caution">
    <text evidence="4">The sequence shown here is derived from an EMBL/GenBank/DDBJ whole genome shotgun (WGS) entry which is preliminary data.</text>
</comment>
<dbReference type="PROSITE" id="PS50893">
    <property type="entry name" value="ABC_TRANSPORTER_2"/>
    <property type="match status" value="1"/>
</dbReference>
<name>A0A5R9GCZ0_9BACL</name>
<keyword evidence="2 4" id="KW-0067">ATP-binding</keyword>
<dbReference type="InterPro" id="IPR027417">
    <property type="entry name" value="P-loop_NTPase"/>
</dbReference>
<dbReference type="SUPFAM" id="SSF52540">
    <property type="entry name" value="P-loop containing nucleoside triphosphate hydrolases"/>
    <property type="match status" value="1"/>
</dbReference>
<evidence type="ECO:0000256" key="1">
    <source>
        <dbReference type="ARBA" id="ARBA00022741"/>
    </source>
</evidence>
<evidence type="ECO:0000256" key="2">
    <source>
        <dbReference type="ARBA" id="ARBA00022840"/>
    </source>
</evidence>
<dbReference type="InterPro" id="IPR003439">
    <property type="entry name" value="ABC_transporter-like_ATP-bd"/>
</dbReference>
<dbReference type="Gene3D" id="3.40.50.300">
    <property type="entry name" value="P-loop containing nucleotide triphosphate hydrolases"/>
    <property type="match status" value="1"/>
</dbReference>
<proteinExistence type="predicted"/>
<dbReference type="EMBL" id="VCIW01000010">
    <property type="protein sequence ID" value="TLS51238.1"/>
    <property type="molecule type" value="Genomic_DNA"/>
</dbReference>
<dbReference type="OrthoDB" id="2960217at2"/>
<sequence length="301" mass="33632">MKPVLELERFVKARGDFRLGPIDLAVEEGLIVALVGPNGSGKSTLFRSLMGLLHPDGGTLRVFGEAAYPANDIGTKSRIGFVGDSLTPADEGMTVLQWKQFVARWFKSWNEATWNRLSERLELEPKKKLKELSTGMTKRLEFALAVSHDPELLLLDEPSSGLDPFAWRIMMDEIRTFMDGGDRTVFVATHIMEEVRRLADLIVFLYKGRIVGVYEKDRLMDDWKTMWIGDGADRVRTLPGVVAVEEGRGAGGGTRFVTSDARRAEAELRALGIAPLETRAVELEDILWHLMETDKRKSGGV</sequence>
<evidence type="ECO:0000259" key="3">
    <source>
        <dbReference type="PROSITE" id="PS50893"/>
    </source>
</evidence>
<dbReference type="InterPro" id="IPR003593">
    <property type="entry name" value="AAA+_ATPase"/>
</dbReference>